<gene>
    <name evidence="7" type="ORF">RCOM_0491770</name>
</gene>
<keyword evidence="4 7" id="KW-0560">Oxidoreductase</keyword>
<dbReference type="Pfam" id="PF03171">
    <property type="entry name" value="2OG-FeII_Oxy"/>
    <property type="match status" value="2"/>
</dbReference>
<name>B9STI0_RICCO</name>
<dbReference type="Pfam" id="PF14226">
    <property type="entry name" value="DIOX_N"/>
    <property type="match status" value="2"/>
</dbReference>
<organism evidence="7 8">
    <name type="scientific">Ricinus communis</name>
    <name type="common">Castor bean</name>
    <dbReference type="NCBI Taxonomy" id="3988"/>
    <lineage>
        <taxon>Eukaryota</taxon>
        <taxon>Viridiplantae</taxon>
        <taxon>Streptophyta</taxon>
        <taxon>Embryophyta</taxon>
        <taxon>Tracheophyta</taxon>
        <taxon>Spermatophyta</taxon>
        <taxon>Magnoliopsida</taxon>
        <taxon>eudicotyledons</taxon>
        <taxon>Gunneridae</taxon>
        <taxon>Pentapetalae</taxon>
        <taxon>rosids</taxon>
        <taxon>fabids</taxon>
        <taxon>Malpighiales</taxon>
        <taxon>Euphorbiaceae</taxon>
        <taxon>Acalyphoideae</taxon>
        <taxon>Acalypheae</taxon>
        <taxon>Ricinus</taxon>
    </lineage>
</organism>
<dbReference type="eggNOG" id="KOG0143">
    <property type="taxonomic scope" value="Eukaryota"/>
</dbReference>
<evidence type="ECO:0000256" key="4">
    <source>
        <dbReference type="ARBA" id="ARBA00023002"/>
    </source>
</evidence>
<dbReference type="PANTHER" id="PTHR10209">
    <property type="entry name" value="OXIDOREDUCTASE, 2OG-FE II OXYGENASE FAMILY PROTEIN"/>
    <property type="match status" value="1"/>
</dbReference>
<reference evidence="8" key="1">
    <citation type="journal article" date="2010" name="Nat. Biotechnol.">
        <title>Draft genome sequence of the oilseed species Ricinus communis.</title>
        <authorList>
            <person name="Chan A.P."/>
            <person name="Crabtree J."/>
            <person name="Zhao Q."/>
            <person name="Lorenzi H."/>
            <person name="Orvis J."/>
            <person name="Puiu D."/>
            <person name="Melake-Berhan A."/>
            <person name="Jones K.M."/>
            <person name="Redman J."/>
            <person name="Chen G."/>
            <person name="Cahoon E.B."/>
            <person name="Gedil M."/>
            <person name="Stanke M."/>
            <person name="Haas B.J."/>
            <person name="Wortman J.R."/>
            <person name="Fraser-Liggett C.M."/>
            <person name="Ravel J."/>
            <person name="Rabinowicz P.D."/>
        </authorList>
    </citation>
    <scope>NUCLEOTIDE SEQUENCE [LARGE SCALE GENOMIC DNA]</scope>
    <source>
        <strain evidence="8">cv. Hale</strain>
    </source>
</reference>
<protein>
    <submittedName>
        <fullName evidence="7">Desacetoxyvindoline 4-hydroxylase, putative</fullName>
        <ecNumber evidence="7">1.14.11.20</ecNumber>
        <ecNumber evidence="7">1.14.11.23</ecNumber>
    </submittedName>
</protein>
<dbReference type="GO" id="GO:0050590">
    <property type="term" value="F:desacetoxyvindoline 4-hydroxylase activity"/>
    <property type="evidence" value="ECO:0007669"/>
    <property type="project" value="UniProtKB-EC"/>
</dbReference>
<dbReference type="EC" id="1.14.11.23" evidence="7"/>
<dbReference type="InterPro" id="IPR044861">
    <property type="entry name" value="IPNS-like_FE2OG_OXY"/>
</dbReference>
<dbReference type="InterPro" id="IPR027443">
    <property type="entry name" value="IPNS-like_sf"/>
</dbReference>
<evidence type="ECO:0000256" key="2">
    <source>
        <dbReference type="ARBA" id="ARBA00008056"/>
    </source>
</evidence>
<dbReference type="EC" id="1.14.11.20" evidence="7"/>
<evidence type="ECO:0000256" key="5">
    <source>
        <dbReference type="ARBA" id="ARBA00023004"/>
    </source>
</evidence>
<dbReference type="InterPro" id="IPR005123">
    <property type="entry name" value="Oxoglu/Fe-dep_dioxygenase_dom"/>
</dbReference>
<feature type="domain" description="Fe2OG dioxygenase" evidence="6">
    <location>
        <begin position="213"/>
        <end position="316"/>
    </location>
</feature>
<dbReference type="GO" id="GO:0046872">
    <property type="term" value="F:metal ion binding"/>
    <property type="evidence" value="ECO:0007669"/>
    <property type="project" value="UniProtKB-KW"/>
</dbReference>
<evidence type="ECO:0000259" key="6">
    <source>
        <dbReference type="PROSITE" id="PS51471"/>
    </source>
</evidence>
<feature type="domain" description="Fe2OG dioxygenase" evidence="6">
    <location>
        <begin position="523"/>
        <end position="626"/>
    </location>
</feature>
<evidence type="ECO:0000313" key="8">
    <source>
        <dbReference type="Proteomes" id="UP000008311"/>
    </source>
</evidence>
<accession>B9STI0</accession>
<sequence length="652" mass="74210">MAKVLENFESEIKYDRKSELKIFDDTKAGVKGLVDAGVTKIPRIFIHDKITDTPFEGNDKHTIPIIDLKGIDKDPSLRREVIDKLREACEKWGFFQLINHGIPATVMDEMIDGMRRFHEQETEVKKHFFTRDETRKVIYNTNFDFYQAKAANWRDSLYCSMAPNPPNPEELPPVCRDIMMDYSNKVMSLGLKLFELLSEALGLRPNHLKDMGCAEGLYFIGHYYPACPEPGLTLGATKHTDSAFLTILLQDILGGLQVLHEDQWFDVTPVAGGLVVNLGDLSQLISNDKFKSVYHRVLAKDVGPRISIACFFRTHFAERTSSRIFAPIKQLLSKDNPPVYRETTMEEYVTRIYSKGLDGTSGLMYFKLTHISLPVIDLDGLLTDQRRKIVDQVRNASEEWGFFHVVNHGIPSSLLSNMIDAVRKFNEQDIDVKKEFYSRDTSRRVRFNSNYDLFQSERADWRDTLSVSMLRSDHIDPNELPAICRDEALEFIEQIGKIGDTLFELLSEALGLKPNHLNSIECHKGRTLVCHYYPACPEPELAMGVTKHTDNTFLTVLVEDETGGLQVLHDNQWVDVQPIPGSLVVNIGDLLQIVSNDKFKSNVHRVLPSKVPRISVIGFFAGRVAPPARLYGPIKELLSEENPAKYKEVLEY</sequence>
<dbReference type="SUPFAM" id="SSF51197">
    <property type="entry name" value="Clavaminate synthase-like"/>
    <property type="match status" value="2"/>
</dbReference>
<dbReference type="FunFam" id="2.60.120.330:FF:000005">
    <property type="entry name" value="1-aminocyclopropane-1-carboxylate oxidase homolog 1"/>
    <property type="match status" value="2"/>
</dbReference>
<dbReference type="STRING" id="3988.B9STI0"/>
<dbReference type="InterPro" id="IPR026992">
    <property type="entry name" value="DIOX_N"/>
</dbReference>
<dbReference type="EMBL" id="EQ974131">
    <property type="protein sequence ID" value="EEF33068.1"/>
    <property type="molecule type" value="Genomic_DNA"/>
</dbReference>
<comment type="cofactor">
    <cofactor evidence="1">
        <name>Fe cation</name>
        <dbReference type="ChEBI" id="CHEBI:24875"/>
    </cofactor>
</comment>
<dbReference type="PANTHER" id="PTHR10209:SF739">
    <property type="entry name" value="FE2OG DIOXYGENASE DOMAIN-CONTAINING PROTEIN"/>
    <property type="match status" value="1"/>
</dbReference>
<keyword evidence="5" id="KW-0408">Iron</keyword>
<proteinExistence type="inferred from homology"/>
<dbReference type="PROSITE" id="PS51471">
    <property type="entry name" value="FE2OG_OXY"/>
    <property type="match status" value="2"/>
</dbReference>
<keyword evidence="8" id="KW-1185">Reference proteome</keyword>
<evidence type="ECO:0000256" key="1">
    <source>
        <dbReference type="ARBA" id="ARBA00001962"/>
    </source>
</evidence>
<dbReference type="InParanoid" id="B9STI0"/>
<dbReference type="Proteomes" id="UP000008311">
    <property type="component" value="Unassembled WGS sequence"/>
</dbReference>
<evidence type="ECO:0000256" key="3">
    <source>
        <dbReference type="ARBA" id="ARBA00022723"/>
    </source>
</evidence>
<keyword evidence="3" id="KW-0479">Metal-binding</keyword>
<comment type="similarity">
    <text evidence="2">Belongs to the iron/ascorbate-dependent oxidoreductase family.</text>
</comment>
<dbReference type="AlphaFoldDB" id="B9STI0"/>
<dbReference type="Gene3D" id="2.60.120.330">
    <property type="entry name" value="B-lactam Antibiotic, Isopenicillin N Synthase, Chain"/>
    <property type="match status" value="2"/>
</dbReference>
<evidence type="ECO:0000313" key="7">
    <source>
        <dbReference type="EMBL" id="EEF33068.1"/>
    </source>
</evidence>